<dbReference type="InterPro" id="IPR029044">
    <property type="entry name" value="Nucleotide-diphossugar_trans"/>
</dbReference>
<evidence type="ECO:0000313" key="6">
    <source>
        <dbReference type="Proteomes" id="UP000192342"/>
    </source>
</evidence>
<dbReference type="PANTHER" id="PTHR43179:SF12">
    <property type="entry name" value="GALACTOFURANOSYLTRANSFERASE GLFT2"/>
    <property type="match status" value="1"/>
</dbReference>
<name>A0A1Y1SAS7_9GAMM</name>
<reference evidence="5 6" key="1">
    <citation type="submission" date="2013-04" db="EMBL/GenBank/DDBJ databases">
        <title>Oceanococcus atlanticus 22II-S10r2 Genome Sequencing.</title>
        <authorList>
            <person name="Lai Q."/>
            <person name="Li G."/>
            <person name="Shao Z."/>
        </authorList>
    </citation>
    <scope>NUCLEOTIDE SEQUENCE [LARGE SCALE GENOMIC DNA]</scope>
    <source>
        <strain evidence="5 6">22II-S10r2</strain>
    </source>
</reference>
<evidence type="ECO:0000256" key="3">
    <source>
        <dbReference type="ARBA" id="ARBA00022679"/>
    </source>
</evidence>
<evidence type="ECO:0000256" key="1">
    <source>
        <dbReference type="ARBA" id="ARBA00006739"/>
    </source>
</evidence>
<dbReference type="Gene3D" id="3.90.550.10">
    <property type="entry name" value="Spore Coat Polysaccharide Biosynthesis Protein SpsA, Chain A"/>
    <property type="match status" value="1"/>
</dbReference>
<dbReference type="RefSeq" id="WP_083563314.1">
    <property type="nucleotide sequence ID" value="NZ_AQQV01000005.1"/>
</dbReference>
<proteinExistence type="inferred from homology"/>
<keyword evidence="2" id="KW-0328">Glycosyltransferase</keyword>
<dbReference type="AlphaFoldDB" id="A0A1Y1SAS7"/>
<comment type="similarity">
    <text evidence="1">Belongs to the glycosyltransferase 2 family.</text>
</comment>
<dbReference type="PANTHER" id="PTHR43179">
    <property type="entry name" value="RHAMNOSYLTRANSFERASE WBBL"/>
    <property type="match status" value="1"/>
</dbReference>
<comment type="caution">
    <text evidence="5">The sequence shown here is derived from an EMBL/GenBank/DDBJ whole genome shotgun (WGS) entry which is preliminary data.</text>
</comment>
<evidence type="ECO:0000256" key="2">
    <source>
        <dbReference type="ARBA" id="ARBA00022676"/>
    </source>
</evidence>
<dbReference type="STRING" id="1317117.ATO7_15302"/>
<evidence type="ECO:0000259" key="4">
    <source>
        <dbReference type="Pfam" id="PF00535"/>
    </source>
</evidence>
<keyword evidence="6" id="KW-1185">Reference proteome</keyword>
<protein>
    <submittedName>
        <fullName evidence="5">dTDP-rhamnosyl transferase</fullName>
    </submittedName>
</protein>
<sequence>MHGRSEGSGKVSAVVVTYNPPPGLSTRLQATLQQVDRIVVCDNGSNQPLSLDDLADSLRARIHVIALKTNRGIATALNAGIAHAYAQGTRHVLLLDHDSHPGHGMVKALLSKPDTPGDAAIRVPAIRYGHPEIRCRWPQARNRWRFRFVYADQMSTPQPVDLAIGSGMLLDASVWQRHGGFDEELFIDLVDTDYCLYLRSLGYTVVAMPQAELKHSLGEVEQRKLLGVKTYPTHHSAFRHYYINRNRIVLSRRYGGRYPAWLAYEWLGAAKLAIKALCFEPQRLHKLAQMLRGTLHGLARSGMCARRSGA</sequence>
<dbReference type="InterPro" id="IPR001173">
    <property type="entry name" value="Glyco_trans_2-like"/>
</dbReference>
<keyword evidence="3 5" id="KW-0808">Transferase</keyword>
<dbReference type="Proteomes" id="UP000192342">
    <property type="component" value="Unassembled WGS sequence"/>
</dbReference>
<gene>
    <name evidence="5" type="ORF">ATO7_15302</name>
</gene>
<dbReference type="Pfam" id="PF00535">
    <property type="entry name" value="Glycos_transf_2"/>
    <property type="match status" value="1"/>
</dbReference>
<organism evidence="5 6">
    <name type="scientific">Oceanococcus atlanticus</name>
    <dbReference type="NCBI Taxonomy" id="1317117"/>
    <lineage>
        <taxon>Bacteria</taxon>
        <taxon>Pseudomonadati</taxon>
        <taxon>Pseudomonadota</taxon>
        <taxon>Gammaproteobacteria</taxon>
        <taxon>Chromatiales</taxon>
        <taxon>Oceanococcaceae</taxon>
        <taxon>Oceanococcus</taxon>
    </lineage>
</organism>
<accession>A0A1Y1SAS7</accession>
<dbReference type="OrthoDB" id="9771846at2"/>
<evidence type="ECO:0000313" key="5">
    <source>
        <dbReference type="EMBL" id="ORE85162.1"/>
    </source>
</evidence>
<feature type="domain" description="Glycosyltransferase 2-like" evidence="4">
    <location>
        <begin position="12"/>
        <end position="173"/>
    </location>
</feature>
<dbReference type="EMBL" id="AQQV01000005">
    <property type="protein sequence ID" value="ORE85162.1"/>
    <property type="molecule type" value="Genomic_DNA"/>
</dbReference>
<dbReference type="GO" id="GO:0016757">
    <property type="term" value="F:glycosyltransferase activity"/>
    <property type="evidence" value="ECO:0007669"/>
    <property type="project" value="UniProtKB-KW"/>
</dbReference>
<dbReference type="CDD" id="cd02526">
    <property type="entry name" value="GT2_RfbF_like"/>
    <property type="match status" value="1"/>
</dbReference>
<dbReference type="SUPFAM" id="SSF53448">
    <property type="entry name" value="Nucleotide-diphospho-sugar transferases"/>
    <property type="match status" value="1"/>
</dbReference>